<keyword evidence="2" id="KW-1185">Reference proteome</keyword>
<evidence type="ECO:0000313" key="2">
    <source>
        <dbReference type="Proteomes" id="UP001239994"/>
    </source>
</evidence>
<proteinExistence type="predicted"/>
<feature type="non-terminal residue" evidence="1">
    <location>
        <position position="1"/>
    </location>
</feature>
<name>A0AAD8ZC14_9TELE</name>
<organism evidence="1 2">
    <name type="scientific">Electrophorus voltai</name>
    <dbReference type="NCBI Taxonomy" id="2609070"/>
    <lineage>
        <taxon>Eukaryota</taxon>
        <taxon>Metazoa</taxon>
        <taxon>Chordata</taxon>
        <taxon>Craniata</taxon>
        <taxon>Vertebrata</taxon>
        <taxon>Euteleostomi</taxon>
        <taxon>Actinopterygii</taxon>
        <taxon>Neopterygii</taxon>
        <taxon>Teleostei</taxon>
        <taxon>Ostariophysi</taxon>
        <taxon>Gymnotiformes</taxon>
        <taxon>Gymnotoidei</taxon>
        <taxon>Gymnotidae</taxon>
        <taxon>Electrophorus</taxon>
    </lineage>
</organism>
<dbReference type="Proteomes" id="UP001239994">
    <property type="component" value="Unassembled WGS sequence"/>
</dbReference>
<reference evidence="1" key="1">
    <citation type="submission" date="2023-03" db="EMBL/GenBank/DDBJ databases">
        <title>Electrophorus voltai genome.</title>
        <authorList>
            <person name="Bian C."/>
        </authorList>
    </citation>
    <scope>NUCLEOTIDE SEQUENCE</scope>
    <source>
        <strain evidence="1">CB-2022</strain>
        <tissue evidence="1">Muscle</tissue>
    </source>
</reference>
<protein>
    <submittedName>
        <fullName evidence="1">Uncharacterized protein</fullName>
    </submittedName>
</protein>
<comment type="caution">
    <text evidence="1">The sequence shown here is derived from an EMBL/GenBank/DDBJ whole genome shotgun (WGS) entry which is preliminary data.</text>
</comment>
<accession>A0AAD8ZC14</accession>
<evidence type="ECO:0000313" key="1">
    <source>
        <dbReference type="EMBL" id="KAK1796559.1"/>
    </source>
</evidence>
<dbReference type="EMBL" id="JAROKS010000015">
    <property type="protein sequence ID" value="KAK1796559.1"/>
    <property type="molecule type" value="Genomic_DNA"/>
</dbReference>
<dbReference type="AlphaFoldDB" id="A0AAD8ZC14"/>
<sequence length="133" mass="15859">MRSYRNFWVDSLSLTLHISISSTSLNQQICDICSVLRTFLQNHLYCKLEKCKFHLLAFWVTSWTPAYESRVIRWRWRSSPLLLLLMQIRNLLQFMLTNMEVIVMGHICKFFFRMWSASENPEHLSLGQGHMSL</sequence>
<gene>
    <name evidence="1" type="ORF">P4O66_009595</name>
</gene>